<dbReference type="EMBL" id="LAZR01051068">
    <property type="protein sequence ID" value="KKK85967.1"/>
    <property type="molecule type" value="Genomic_DNA"/>
</dbReference>
<reference evidence="1" key="1">
    <citation type="journal article" date="2015" name="Nature">
        <title>Complex archaea that bridge the gap between prokaryotes and eukaryotes.</title>
        <authorList>
            <person name="Spang A."/>
            <person name="Saw J.H."/>
            <person name="Jorgensen S.L."/>
            <person name="Zaremba-Niedzwiedzka K."/>
            <person name="Martijn J."/>
            <person name="Lind A.E."/>
            <person name="van Eijk R."/>
            <person name="Schleper C."/>
            <person name="Guy L."/>
            <person name="Ettema T.J."/>
        </authorList>
    </citation>
    <scope>NUCLEOTIDE SEQUENCE</scope>
</reference>
<sequence>MVYLTREQTELAQQLCNELPAIADRLGRAGLFETMHAMYNGPISKIGYELAERACWNNPKNQKDEEEDGSADAKPILTGLQDLKNLMKDVDKEGLENLSK</sequence>
<evidence type="ECO:0000313" key="1">
    <source>
        <dbReference type="EMBL" id="KKK85967.1"/>
    </source>
</evidence>
<protein>
    <submittedName>
        <fullName evidence="1">Uncharacterized protein</fullName>
    </submittedName>
</protein>
<name>A0A0F8YWZ5_9ZZZZ</name>
<dbReference type="AlphaFoldDB" id="A0A0F8YWZ5"/>
<organism evidence="1">
    <name type="scientific">marine sediment metagenome</name>
    <dbReference type="NCBI Taxonomy" id="412755"/>
    <lineage>
        <taxon>unclassified sequences</taxon>
        <taxon>metagenomes</taxon>
        <taxon>ecological metagenomes</taxon>
    </lineage>
</organism>
<proteinExistence type="predicted"/>
<accession>A0A0F8YWZ5</accession>
<gene>
    <name evidence="1" type="ORF">LCGC14_2767960</name>
</gene>
<comment type="caution">
    <text evidence="1">The sequence shown here is derived from an EMBL/GenBank/DDBJ whole genome shotgun (WGS) entry which is preliminary data.</text>
</comment>